<accession>A0A915I142</accession>
<organism evidence="1 2">
    <name type="scientific">Romanomermis culicivorax</name>
    <name type="common">Nematode worm</name>
    <dbReference type="NCBI Taxonomy" id="13658"/>
    <lineage>
        <taxon>Eukaryota</taxon>
        <taxon>Metazoa</taxon>
        <taxon>Ecdysozoa</taxon>
        <taxon>Nematoda</taxon>
        <taxon>Enoplea</taxon>
        <taxon>Dorylaimia</taxon>
        <taxon>Mermithida</taxon>
        <taxon>Mermithoidea</taxon>
        <taxon>Mermithidae</taxon>
        <taxon>Romanomermis</taxon>
    </lineage>
</organism>
<sequence>MLRLPEQRPLIDYFKMIGVWKPPVDWYNLDEMLLAWKAHFRIKLICFRMGNRCCDPQINQTSTPSLTRRYLSNGALEAKYAKNQVQ</sequence>
<name>A0A915I142_ROMCU</name>
<evidence type="ECO:0000313" key="2">
    <source>
        <dbReference type="WBParaSite" id="nRc.2.0.1.t07857-RA"/>
    </source>
</evidence>
<dbReference type="AlphaFoldDB" id="A0A915I142"/>
<proteinExistence type="predicted"/>
<dbReference type="Proteomes" id="UP000887565">
    <property type="component" value="Unplaced"/>
</dbReference>
<keyword evidence="1" id="KW-1185">Reference proteome</keyword>
<protein>
    <submittedName>
        <fullName evidence="2">Uncharacterized protein</fullName>
    </submittedName>
</protein>
<dbReference type="WBParaSite" id="nRc.2.0.1.t07857-RA">
    <property type="protein sequence ID" value="nRc.2.0.1.t07857-RA"/>
    <property type="gene ID" value="nRc.2.0.1.g07857"/>
</dbReference>
<evidence type="ECO:0000313" key="1">
    <source>
        <dbReference type="Proteomes" id="UP000887565"/>
    </source>
</evidence>
<reference evidence="2" key="1">
    <citation type="submission" date="2022-11" db="UniProtKB">
        <authorList>
            <consortium name="WormBaseParasite"/>
        </authorList>
    </citation>
    <scope>IDENTIFICATION</scope>
</reference>